<evidence type="ECO:0008006" key="4">
    <source>
        <dbReference type="Google" id="ProtNLM"/>
    </source>
</evidence>
<name>A0A420FTA1_9BURK</name>
<dbReference type="Proteomes" id="UP000283709">
    <property type="component" value="Unassembled WGS sequence"/>
</dbReference>
<evidence type="ECO:0000313" key="2">
    <source>
        <dbReference type="EMBL" id="RKF36155.1"/>
    </source>
</evidence>
<dbReference type="RefSeq" id="WP_120347892.1">
    <property type="nucleotide sequence ID" value="NZ_MCAS01000042.1"/>
</dbReference>
<gene>
    <name evidence="2" type="ORF">BCY88_36790</name>
</gene>
<feature type="compositionally biased region" description="Basic and acidic residues" evidence="1">
    <location>
        <begin position="129"/>
        <end position="138"/>
    </location>
</feature>
<dbReference type="OrthoDB" id="9100846at2"/>
<comment type="caution">
    <text evidence="2">The sequence shown here is derived from an EMBL/GenBank/DDBJ whole genome shotgun (WGS) entry which is preliminary data.</text>
</comment>
<accession>A0A420FTA1</accession>
<proteinExistence type="predicted"/>
<organism evidence="2 3">
    <name type="scientific">Paraburkholderia fungorum</name>
    <dbReference type="NCBI Taxonomy" id="134537"/>
    <lineage>
        <taxon>Bacteria</taxon>
        <taxon>Pseudomonadati</taxon>
        <taxon>Pseudomonadota</taxon>
        <taxon>Betaproteobacteria</taxon>
        <taxon>Burkholderiales</taxon>
        <taxon>Burkholderiaceae</taxon>
        <taxon>Paraburkholderia</taxon>
    </lineage>
</organism>
<dbReference type="AlphaFoldDB" id="A0A420FTA1"/>
<evidence type="ECO:0000313" key="3">
    <source>
        <dbReference type="Proteomes" id="UP000283709"/>
    </source>
</evidence>
<reference evidence="2 3" key="1">
    <citation type="submission" date="2016-07" db="EMBL/GenBank/DDBJ databases">
        <title>Genome analysis of Burkholderia fungorum ES3-20.</title>
        <authorList>
            <person name="Xu D."/>
            <person name="Yao R."/>
            <person name="Zheng S."/>
        </authorList>
    </citation>
    <scope>NUCLEOTIDE SEQUENCE [LARGE SCALE GENOMIC DNA]</scope>
    <source>
        <strain evidence="2 3">ES3-20</strain>
    </source>
</reference>
<dbReference type="EMBL" id="MCAS01000042">
    <property type="protein sequence ID" value="RKF36155.1"/>
    <property type="molecule type" value="Genomic_DNA"/>
</dbReference>
<sequence>MGQKFAAYDENRTITGYYDDALSPPPKGFQVVAITAAQHKAMLTGEASGKRTAIDLNGVPVLLDPLPLTEAQLDAAKRMERDAALRFSDWYAARHQDELMIGKGTTLTADQLDSLLNYRKALRDLPLNDRWPEVELPSRPDFLAAQDSTSPSP</sequence>
<evidence type="ECO:0000256" key="1">
    <source>
        <dbReference type="SAM" id="MobiDB-lite"/>
    </source>
</evidence>
<feature type="region of interest" description="Disordered" evidence="1">
    <location>
        <begin position="129"/>
        <end position="153"/>
    </location>
</feature>
<protein>
    <recommendedName>
        <fullName evidence="4">Phage tail protein</fullName>
    </recommendedName>
</protein>